<evidence type="ECO:0000256" key="1">
    <source>
        <dbReference type="ARBA" id="ARBA00022490"/>
    </source>
</evidence>
<keyword evidence="7 9" id="KW-0804">Transcription</keyword>
<keyword evidence="1 9" id="KW-0963">Cytoplasm</keyword>
<evidence type="ECO:0000313" key="10">
    <source>
        <dbReference type="EMBL" id="BBA45544.1"/>
    </source>
</evidence>
<reference evidence="10" key="2">
    <citation type="journal article" date="2017" name="Genome Announc.">
        <title>High-Quality Draft Genome Sequence of Burkholderia contaminans CH-1, a Gram-Negative Bacterium That Metabolizes 2-Azahypoxanthine, a Plant Growth-Regulating Compound.</title>
        <authorList>
            <person name="Choi J.-H."/>
            <person name="Sugiura H."/>
            <person name="Moriuchi R."/>
            <person name="Kawagishi H."/>
            <person name="Dohra H."/>
        </authorList>
    </citation>
    <scope>NUCLEOTIDE SEQUENCE</scope>
    <source>
        <strain evidence="10">CH-1</strain>
        <plasmid evidence="10">pBC453</plasmid>
    </source>
</reference>
<evidence type="ECO:0000256" key="8">
    <source>
        <dbReference type="ARBA" id="ARBA00025431"/>
    </source>
</evidence>
<evidence type="ECO:0000256" key="4">
    <source>
        <dbReference type="ARBA" id="ARBA00023125"/>
    </source>
</evidence>
<keyword evidence="14" id="KW-1185">Reference proteome</keyword>
<dbReference type="GO" id="GO:0044780">
    <property type="term" value="P:bacterial-type flagellum assembly"/>
    <property type="evidence" value="ECO:0007669"/>
    <property type="project" value="InterPro"/>
</dbReference>
<comment type="subunit">
    <text evidence="9">Homodimer; disulfide-linked. Forms a heterohexamer composed of two FlhC and four FlhD subunits. Each FlhC binds a FlhD dimer, forming a heterotrimer, and a hexamer assembles by dimerization of two heterotrimers.</text>
</comment>
<evidence type="ECO:0000256" key="2">
    <source>
        <dbReference type="ARBA" id="ARBA00022795"/>
    </source>
</evidence>
<keyword evidence="10" id="KW-0282">Flagellum</keyword>
<dbReference type="GeneID" id="71059931"/>
<dbReference type="SUPFAM" id="SSF63592">
    <property type="entry name" value="Flagellar transcriptional activator FlhD"/>
    <property type="match status" value="1"/>
</dbReference>
<dbReference type="Gene3D" id="1.10.4000.10">
    <property type="entry name" value="Flagellar transcriptional activator FlhD"/>
    <property type="match status" value="1"/>
</dbReference>
<evidence type="ECO:0000256" key="5">
    <source>
        <dbReference type="ARBA" id="ARBA00023157"/>
    </source>
</evidence>
<reference evidence="10" key="1">
    <citation type="journal article" date="2016" name="Biosci. Biotechnol. Biochem.">
        <title>Bioconversion of AHX to AOH by resting cells of Burkholderia contaminans CH-1.</title>
        <authorList>
            <person name="Choi J.H."/>
            <person name="Kikuchi A."/>
            <person name="Pumkaeo P."/>
            <person name="Hirai H."/>
            <person name="Tokuyama S."/>
            <person name="Kawagishi H."/>
        </authorList>
    </citation>
    <scope>NUCLEOTIDE SEQUENCE</scope>
    <source>
        <strain evidence="10">CH-1</strain>
        <plasmid evidence="10">pBC453</plasmid>
    </source>
</reference>
<reference evidence="13 15" key="5">
    <citation type="submission" date="2021-12" db="EMBL/GenBank/DDBJ databases">
        <title>Genomic and phenotypic characterization of three Burkholderia contaminans isolates recovered from different sources.</title>
        <authorList>
            <person name="Lopez De Volder A."/>
            <person name="Fan Y."/>
            <person name="Nunvar J."/>
            <person name="Herrera T."/>
            <person name="Timp W."/>
            <person name="Degrossi J."/>
        </authorList>
    </citation>
    <scope>NUCLEOTIDE SEQUENCE [LARGE SCALE GENOMIC DNA]</scope>
    <source>
        <strain evidence="13 15">LMG 23361</strain>
        <plasmid evidence="13 15">unnamed1</plasmid>
    </source>
</reference>
<keyword evidence="5 9" id="KW-1015">Disulfide bond</keyword>
<feature type="disulfide bond" description="Interchain" evidence="9">
    <location>
        <position position="68"/>
    </location>
</feature>
<dbReference type="GO" id="GO:1902208">
    <property type="term" value="P:regulation of bacterial-type flagellum assembly"/>
    <property type="evidence" value="ECO:0007669"/>
    <property type="project" value="UniProtKB-UniRule"/>
</dbReference>
<reference evidence="11" key="3">
    <citation type="submission" date="2021-01" db="EMBL/GenBank/DDBJ databases">
        <title>Outbreak of Burkholderia contaminns endophthalmitis traced to a clinical ventilation system.</title>
        <authorList>
            <person name="Lipuma J."/>
            <person name="Spilker T."/>
            <person name="Kratholm J."/>
        </authorList>
    </citation>
    <scope>NUCLEOTIDE SEQUENCE</scope>
    <source>
        <strain evidence="11">HI4954</strain>
    </source>
</reference>
<dbReference type="OrthoDB" id="5298036at2"/>
<keyword evidence="10" id="KW-0966">Cell projection</keyword>
<dbReference type="GO" id="GO:0045893">
    <property type="term" value="P:positive regulation of DNA-templated transcription"/>
    <property type="evidence" value="ECO:0007669"/>
    <property type="project" value="InterPro"/>
</dbReference>
<dbReference type="InterPro" id="IPR036194">
    <property type="entry name" value="FlhD_sf"/>
</dbReference>
<evidence type="ECO:0000313" key="11">
    <source>
        <dbReference type="EMBL" id="MBK1932070.1"/>
    </source>
</evidence>
<keyword evidence="2 9" id="KW-1005">Bacterial flagellum biogenesis</keyword>
<dbReference type="GO" id="GO:0003677">
    <property type="term" value="F:DNA binding"/>
    <property type="evidence" value="ECO:0007669"/>
    <property type="project" value="UniProtKB-UniRule"/>
</dbReference>
<accession>A0A286P6T0</accession>
<keyword evidence="10" id="KW-0969">Cilium</keyword>
<evidence type="ECO:0000256" key="3">
    <source>
        <dbReference type="ARBA" id="ARBA00023015"/>
    </source>
</evidence>
<evidence type="ECO:0000256" key="9">
    <source>
        <dbReference type="HAMAP-Rule" id="MF_00725"/>
    </source>
</evidence>
<sequence length="108" mass="11885">MTEANPDGVITEIRELNLSYLLLAQRLLREDRAMAMFRLGVSSEIAELIEGLTLAQTVKLAAVSNPLCRFRMDEQIFLSAIADKGRGATPTQMHAAILLAAQPVEAFR</sequence>
<dbReference type="Pfam" id="PF05247">
    <property type="entry name" value="FlhD"/>
    <property type="match status" value="1"/>
</dbReference>
<keyword evidence="10" id="KW-0614">Plasmid</keyword>
<dbReference type="AlphaFoldDB" id="A0A286P6T0"/>
<comment type="similarity">
    <text evidence="9">Belongs to the FlhD family.</text>
</comment>
<geneLocation type="plasmid" evidence="13 15">
    <name>unnamed1</name>
</geneLocation>
<gene>
    <name evidence="9 10" type="primary">flhD</name>
    <name evidence="10" type="ORF">BCCH1_80550</name>
    <name evidence="12" type="ORF">J4M89_37410</name>
    <name evidence="11" type="ORF">JIN94_19465</name>
    <name evidence="13" type="ORF">LXE91_40280</name>
</gene>
<comment type="function">
    <text evidence="8 9">Functions in complex with FlhC as a master transcriptional regulator that regulates transcription of several flagellar and non-flagellar operons by binding to their promoter region. Activates expression of class 2 flagellar genes, including fliA, which is a flagellum-specific sigma factor that turns on the class 3 genes. Also regulates genes whose products function in a variety of physiological pathways.</text>
</comment>
<evidence type="ECO:0000256" key="6">
    <source>
        <dbReference type="ARBA" id="ARBA00023159"/>
    </source>
</evidence>
<reference evidence="12 14" key="4">
    <citation type="submission" date="2021-03" db="EMBL/GenBank/DDBJ databases">
        <title>Clinical course, treatment and visual outcome of an outbreak of Burkholderia contaminans endophthalmitis following cataract surgery.</title>
        <authorList>
            <person name="Lind C."/>
            <person name="Olsen K."/>
            <person name="Angelsen N.K."/>
            <person name="Krefting E.A."/>
            <person name="Fossen K."/>
            <person name="Gravningen K."/>
            <person name="Depoorter E."/>
            <person name="Vandamme P."/>
            <person name="Bertelsen G."/>
        </authorList>
    </citation>
    <scope>NUCLEOTIDE SEQUENCE [LARGE SCALE GENOMIC DNA]</scope>
    <source>
        <strain evidence="12 14">51242556</strain>
    </source>
</reference>
<proteinExistence type="inferred from homology"/>
<dbReference type="NCBIfam" id="NF002783">
    <property type="entry name" value="PRK02909.1-1"/>
    <property type="match status" value="1"/>
</dbReference>
<evidence type="ECO:0000313" key="13">
    <source>
        <dbReference type="EMBL" id="WFN23372.1"/>
    </source>
</evidence>
<dbReference type="Proteomes" id="UP001220209">
    <property type="component" value="Plasmid unnamed1"/>
</dbReference>
<name>A0A286P6T0_9BURK</name>
<dbReference type="GO" id="GO:0005737">
    <property type="term" value="C:cytoplasm"/>
    <property type="evidence" value="ECO:0007669"/>
    <property type="project" value="UniProtKB-SubCell"/>
</dbReference>
<dbReference type="EMBL" id="AP018360">
    <property type="protein sequence ID" value="BBA45544.1"/>
    <property type="molecule type" value="Genomic_DNA"/>
</dbReference>
<dbReference type="Proteomes" id="UP000611459">
    <property type="component" value="Unassembled WGS sequence"/>
</dbReference>
<dbReference type="HAMAP" id="MF_00725">
    <property type="entry name" value="FlhD"/>
    <property type="match status" value="1"/>
</dbReference>
<keyword evidence="4 9" id="KW-0238">DNA-binding</keyword>
<keyword evidence="3 9" id="KW-0805">Transcription regulation</keyword>
<evidence type="ECO:0000313" key="12">
    <source>
        <dbReference type="EMBL" id="MBO1835075.1"/>
    </source>
</evidence>
<evidence type="ECO:0000313" key="14">
    <source>
        <dbReference type="Proteomes" id="UP000664048"/>
    </source>
</evidence>
<dbReference type="EMBL" id="JAENIB010000007">
    <property type="protein sequence ID" value="MBK1932070.1"/>
    <property type="molecule type" value="Genomic_DNA"/>
</dbReference>
<dbReference type="InterPro" id="IPR023559">
    <property type="entry name" value="Flagellar_FlhD"/>
</dbReference>
<comment type="subcellular location">
    <subcellularLocation>
        <location evidence="9">Cytoplasm</location>
    </subcellularLocation>
</comment>
<evidence type="ECO:0000256" key="7">
    <source>
        <dbReference type="ARBA" id="ARBA00023163"/>
    </source>
</evidence>
<dbReference type="EMBL" id="CP090643">
    <property type="protein sequence ID" value="WFN23372.1"/>
    <property type="molecule type" value="Genomic_DNA"/>
</dbReference>
<dbReference type="Proteomes" id="UP000664048">
    <property type="component" value="Unassembled WGS sequence"/>
</dbReference>
<dbReference type="RefSeq" id="WP_046543832.1">
    <property type="nucleotide sequence ID" value="NZ_AP018360.1"/>
</dbReference>
<dbReference type="EMBL" id="JAGEMX010000025">
    <property type="protein sequence ID" value="MBO1835075.1"/>
    <property type="molecule type" value="Genomic_DNA"/>
</dbReference>
<evidence type="ECO:0000313" key="15">
    <source>
        <dbReference type="Proteomes" id="UP001220209"/>
    </source>
</evidence>
<keyword evidence="6 9" id="KW-0010">Activator</keyword>
<comment type="domain">
    <text evidence="9">The C-terminal region contains a putative helix-turn-helix (HTH) motif, suggesting that this region may bind DNA.</text>
</comment>
<protein>
    <recommendedName>
        <fullName evidence="9">Flagellar transcriptional regulator FlhD</fullName>
    </recommendedName>
</protein>
<organism evidence="10">
    <name type="scientific">Burkholderia contaminans</name>
    <dbReference type="NCBI Taxonomy" id="488447"/>
    <lineage>
        <taxon>Bacteria</taxon>
        <taxon>Pseudomonadati</taxon>
        <taxon>Pseudomonadota</taxon>
        <taxon>Betaproteobacteria</taxon>
        <taxon>Burkholderiales</taxon>
        <taxon>Burkholderiaceae</taxon>
        <taxon>Burkholderia</taxon>
        <taxon>Burkholderia cepacia complex</taxon>
    </lineage>
</organism>
<geneLocation type="plasmid" evidence="10">
    <name>pBC453</name>
</geneLocation>